<protein>
    <submittedName>
        <fullName evidence="5">Prohibitin family protein</fullName>
    </submittedName>
</protein>
<dbReference type="PANTHER" id="PTHR23222">
    <property type="entry name" value="PROHIBITIN"/>
    <property type="match status" value="1"/>
</dbReference>
<dbReference type="EMBL" id="VBOY01000152">
    <property type="protein sequence ID" value="TMQ61958.1"/>
    <property type="molecule type" value="Genomic_DNA"/>
</dbReference>
<evidence type="ECO:0000256" key="3">
    <source>
        <dbReference type="SAM" id="Phobius"/>
    </source>
</evidence>
<gene>
    <name evidence="5" type="ORF">E6K78_12300</name>
</gene>
<feature type="transmembrane region" description="Helical" evidence="3">
    <location>
        <begin position="20"/>
        <end position="39"/>
    </location>
</feature>
<evidence type="ECO:0000313" key="6">
    <source>
        <dbReference type="Proteomes" id="UP000316609"/>
    </source>
</evidence>
<dbReference type="InterPro" id="IPR000163">
    <property type="entry name" value="Prohibitin"/>
</dbReference>
<feature type="non-terminal residue" evidence="5">
    <location>
        <position position="231"/>
    </location>
</feature>
<keyword evidence="3" id="KW-0812">Transmembrane</keyword>
<organism evidence="5 6">
    <name type="scientific">Eiseniibacteriota bacterium</name>
    <dbReference type="NCBI Taxonomy" id="2212470"/>
    <lineage>
        <taxon>Bacteria</taxon>
        <taxon>Candidatus Eiseniibacteriota</taxon>
    </lineage>
</organism>
<feature type="domain" description="Band 7" evidence="4">
    <location>
        <begin position="34"/>
        <end position="195"/>
    </location>
</feature>
<evidence type="ECO:0000256" key="1">
    <source>
        <dbReference type="ARBA" id="ARBA00004370"/>
    </source>
</evidence>
<name>A0A538TEB2_UNCEI</name>
<dbReference type="SMART" id="SM00244">
    <property type="entry name" value="PHB"/>
    <property type="match status" value="1"/>
</dbReference>
<keyword evidence="3" id="KW-1133">Transmembrane helix</keyword>
<accession>A0A538TEB2</accession>
<dbReference type="CDD" id="cd03401">
    <property type="entry name" value="SPFH_prohibitin"/>
    <property type="match status" value="1"/>
</dbReference>
<proteinExistence type="predicted"/>
<dbReference type="InterPro" id="IPR036013">
    <property type="entry name" value="Band_7/SPFH_dom_sf"/>
</dbReference>
<dbReference type="Pfam" id="PF01145">
    <property type="entry name" value="Band_7"/>
    <property type="match status" value="1"/>
</dbReference>
<comment type="subcellular location">
    <subcellularLocation>
        <location evidence="1">Membrane</location>
    </subcellularLocation>
</comment>
<sequence length="231" mass="25702">MATRVFDVRPPSFGGGARLLIAMIAGLVLFGIFNPFVVIPAGNVGVLDFFGNVSNRVLPSGVHVVVPLTRVIRMSVQTQELKENAEVPSAEGLIMDLEASLLYRLDPEKADDIYRTVGRNYAQIVVEPQIRSAIREITASYDAKALYSSERDKIASEIHGFFARLTRDRGIVAEAVLLRKIGLPPIVANAIQEKLRREQEAEQMKFVLLKETQEAERKRIEAQGVADFQRI</sequence>
<dbReference type="PANTHER" id="PTHR23222:SF1">
    <property type="entry name" value="PROHIBITIN-2"/>
    <property type="match status" value="1"/>
</dbReference>
<evidence type="ECO:0000256" key="2">
    <source>
        <dbReference type="ARBA" id="ARBA00023136"/>
    </source>
</evidence>
<dbReference type="SUPFAM" id="SSF117892">
    <property type="entry name" value="Band 7/SPFH domain"/>
    <property type="match status" value="1"/>
</dbReference>
<reference evidence="5 6" key="1">
    <citation type="journal article" date="2019" name="Nat. Microbiol.">
        <title>Mediterranean grassland soil C-N compound turnover is dependent on rainfall and depth, and is mediated by genomically divergent microorganisms.</title>
        <authorList>
            <person name="Diamond S."/>
            <person name="Andeer P.F."/>
            <person name="Li Z."/>
            <person name="Crits-Christoph A."/>
            <person name="Burstein D."/>
            <person name="Anantharaman K."/>
            <person name="Lane K.R."/>
            <person name="Thomas B.C."/>
            <person name="Pan C."/>
            <person name="Northen T.R."/>
            <person name="Banfield J.F."/>
        </authorList>
    </citation>
    <scope>NUCLEOTIDE SEQUENCE [LARGE SCALE GENOMIC DNA]</scope>
    <source>
        <strain evidence="5">WS_8</strain>
    </source>
</reference>
<dbReference type="Proteomes" id="UP000316609">
    <property type="component" value="Unassembled WGS sequence"/>
</dbReference>
<dbReference type="InterPro" id="IPR001107">
    <property type="entry name" value="Band_7"/>
</dbReference>
<keyword evidence="2 3" id="KW-0472">Membrane</keyword>
<evidence type="ECO:0000313" key="5">
    <source>
        <dbReference type="EMBL" id="TMQ61958.1"/>
    </source>
</evidence>
<dbReference type="Gene3D" id="3.30.479.30">
    <property type="entry name" value="Band 7 domain"/>
    <property type="match status" value="1"/>
</dbReference>
<dbReference type="GO" id="GO:0016020">
    <property type="term" value="C:membrane"/>
    <property type="evidence" value="ECO:0007669"/>
    <property type="project" value="UniProtKB-SubCell"/>
</dbReference>
<dbReference type="AlphaFoldDB" id="A0A538TEB2"/>
<comment type="caution">
    <text evidence="5">The sequence shown here is derived from an EMBL/GenBank/DDBJ whole genome shotgun (WGS) entry which is preliminary data.</text>
</comment>
<evidence type="ECO:0000259" key="4">
    <source>
        <dbReference type="SMART" id="SM00244"/>
    </source>
</evidence>
<dbReference type="GO" id="GO:0007005">
    <property type="term" value="P:mitochondrion organization"/>
    <property type="evidence" value="ECO:0007669"/>
    <property type="project" value="TreeGrafter"/>
</dbReference>